<keyword evidence="2" id="KW-1185">Reference proteome</keyword>
<name>A0ABR2SIY9_9ROSI</name>
<proteinExistence type="predicted"/>
<dbReference type="Proteomes" id="UP001396334">
    <property type="component" value="Unassembled WGS sequence"/>
</dbReference>
<gene>
    <name evidence="1" type="ORF">V6N11_065127</name>
</gene>
<evidence type="ECO:0000313" key="1">
    <source>
        <dbReference type="EMBL" id="KAK9025231.1"/>
    </source>
</evidence>
<accession>A0ABR2SIY9</accession>
<protein>
    <submittedName>
        <fullName evidence="1">Uncharacterized protein</fullName>
    </submittedName>
</protein>
<reference evidence="1 2" key="1">
    <citation type="journal article" date="2024" name="G3 (Bethesda)">
        <title>Genome assembly of Hibiscus sabdariffa L. provides insights into metabolisms of medicinal natural products.</title>
        <authorList>
            <person name="Kim T."/>
        </authorList>
    </citation>
    <scope>NUCLEOTIDE SEQUENCE [LARGE SCALE GENOMIC DNA]</scope>
    <source>
        <strain evidence="1">TK-2024</strain>
        <tissue evidence="1">Old leaves</tissue>
    </source>
</reference>
<organism evidence="1 2">
    <name type="scientific">Hibiscus sabdariffa</name>
    <name type="common">roselle</name>
    <dbReference type="NCBI Taxonomy" id="183260"/>
    <lineage>
        <taxon>Eukaryota</taxon>
        <taxon>Viridiplantae</taxon>
        <taxon>Streptophyta</taxon>
        <taxon>Embryophyta</taxon>
        <taxon>Tracheophyta</taxon>
        <taxon>Spermatophyta</taxon>
        <taxon>Magnoliopsida</taxon>
        <taxon>eudicotyledons</taxon>
        <taxon>Gunneridae</taxon>
        <taxon>Pentapetalae</taxon>
        <taxon>rosids</taxon>
        <taxon>malvids</taxon>
        <taxon>Malvales</taxon>
        <taxon>Malvaceae</taxon>
        <taxon>Malvoideae</taxon>
        <taxon>Hibiscus</taxon>
    </lineage>
</organism>
<dbReference type="EMBL" id="JBBPBN010000014">
    <property type="protein sequence ID" value="KAK9025231.1"/>
    <property type="molecule type" value="Genomic_DNA"/>
</dbReference>
<sequence>MTKNPIGIVNNNKNNCEYDQSNVVAANLKHRKSNGSKPPTGRIRKALNGELGFKSFGDGKAIVLDDEMDYCLEPLITEKSLWLMRLEKMGCGTS</sequence>
<comment type="caution">
    <text evidence="1">The sequence shown here is derived from an EMBL/GenBank/DDBJ whole genome shotgun (WGS) entry which is preliminary data.</text>
</comment>
<evidence type="ECO:0000313" key="2">
    <source>
        <dbReference type="Proteomes" id="UP001396334"/>
    </source>
</evidence>